<dbReference type="Gene3D" id="2.60.40.10">
    <property type="entry name" value="Immunoglobulins"/>
    <property type="match status" value="1"/>
</dbReference>
<name>A0ABW6P2L0_9NOCA</name>
<dbReference type="PANTHER" id="PTHR36108:SF13">
    <property type="entry name" value="COLOSSIN-B-RELATED"/>
    <property type="match status" value="1"/>
</dbReference>
<keyword evidence="5" id="KW-0732">Signal</keyword>
<dbReference type="InterPro" id="IPR013783">
    <property type="entry name" value="Ig-like_fold"/>
</dbReference>
<evidence type="ECO:0000256" key="6">
    <source>
        <dbReference type="ARBA" id="ARBA00030238"/>
    </source>
</evidence>
<keyword evidence="8" id="KW-1185">Reference proteome</keyword>
<dbReference type="InterPro" id="IPR008969">
    <property type="entry name" value="CarboxyPept-like_regulatory"/>
</dbReference>
<dbReference type="SUPFAM" id="SSF49464">
    <property type="entry name" value="Carboxypeptidase regulatory domain-like"/>
    <property type="match status" value="1"/>
</dbReference>
<evidence type="ECO:0000313" key="7">
    <source>
        <dbReference type="EMBL" id="MFF0496793.1"/>
    </source>
</evidence>
<sequence>MAAAAPPARSERSISGHVLRTDGHPLDGVVLTLIDQQGHQVSRATGDPRGGYVIDPPAPGSYVLIVSARGQQPTAVTVAVDGRPQRLDVTLHGSGELSGFVRAAGRAVPDATVTLTDLRGQVVGAAVTDADGGYLCSGVVGGTYTLVAVAAQLRPAAMTLTVPDSGVLHHDVELFPLAVLTGSVRAGDRAVPDALVTVLDETGAVLGTARTDGEGRYSVTDLTEGTHTVVVRGYPPREARVEVAGGAVEHDVRLGYDLPAGSEAAEPDTSEPAFDRD</sequence>
<evidence type="ECO:0000313" key="8">
    <source>
        <dbReference type="Proteomes" id="UP001601442"/>
    </source>
</evidence>
<dbReference type="Pfam" id="PF13620">
    <property type="entry name" value="CarboxypepD_reg"/>
    <property type="match status" value="3"/>
</dbReference>
<dbReference type="InterPro" id="IPR013784">
    <property type="entry name" value="Carb-bd-like_fold"/>
</dbReference>
<evidence type="ECO:0000256" key="1">
    <source>
        <dbReference type="ARBA" id="ARBA00000548"/>
    </source>
</evidence>
<dbReference type="RefSeq" id="WP_387394736.1">
    <property type="nucleotide sequence ID" value="NZ_JBIAMT010000002.1"/>
</dbReference>
<dbReference type="Proteomes" id="UP001601442">
    <property type="component" value="Unassembled WGS sequence"/>
</dbReference>
<comment type="catalytic activity">
    <reaction evidence="1">
        <text>Endohydrolysis of (1-&gt;4)-alpha-D-glucosidic linkages in polysaccharides containing three or more (1-&gt;4)-alpha-linked D-glucose units.</text>
        <dbReference type="EC" id="3.2.1.1"/>
    </reaction>
</comment>
<gene>
    <name evidence="7" type="ORF">ACFYU5_10345</name>
</gene>
<evidence type="ECO:0000256" key="2">
    <source>
        <dbReference type="ARBA" id="ARBA00007257"/>
    </source>
</evidence>
<keyword evidence="4" id="KW-0964">Secreted</keyword>
<dbReference type="EMBL" id="JBIAMT010000002">
    <property type="protein sequence ID" value="MFF0496793.1"/>
    <property type="molecule type" value="Genomic_DNA"/>
</dbReference>
<dbReference type="SUPFAM" id="SSF49478">
    <property type="entry name" value="Cna protein B-type domain"/>
    <property type="match status" value="1"/>
</dbReference>
<protein>
    <recommendedName>
        <fullName evidence="3">alpha-amylase</fullName>
        <ecNumber evidence="3">3.2.1.1</ecNumber>
    </recommendedName>
    <alternativeName>
        <fullName evidence="6">1,4-alpha-D-glucan glucanohydrolase</fullName>
    </alternativeName>
</protein>
<accession>A0ABW6P2L0</accession>
<dbReference type="Gene3D" id="2.60.40.1120">
    <property type="entry name" value="Carboxypeptidase-like, regulatory domain"/>
    <property type="match status" value="2"/>
</dbReference>
<keyword evidence="7" id="KW-0176">Collagen</keyword>
<reference evidence="7 8" key="1">
    <citation type="submission" date="2024-10" db="EMBL/GenBank/DDBJ databases">
        <title>The Natural Products Discovery Center: Release of the First 8490 Sequenced Strains for Exploring Actinobacteria Biosynthetic Diversity.</title>
        <authorList>
            <person name="Kalkreuter E."/>
            <person name="Kautsar S.A."/>
            <person name="Yang D."/>
            <person name="Bader C.D."/>
            <person name="Teijaro C.N."/>
            <person name="Fluegel L."/>
            <person name="Davis C.M."/>
            <person name="Simpson J.R."/>
            <person name="Lauterbach L."/>
            <person name="Steele A.D."/>
            <person name="Gui C."/>
            <person name="Meng S."/>
            <person name="Li G."/>
            <person name="Viehrig K."/>
            <person name="Ye F."/>
            <person name="Su P."/>
            <person name="Kiefer A.F."/>
            <person name="Nichols A."/>
            <person name="Cepeda A.J."/>
            <person name="Yan W."/>
            <person name="Fan B."/>
            <person name="Jiang Y."/>
            <person name="Adhikari A."/>
            <person name="Zheng C.-J."/>
            <person name="Schuster L."/>
            <person name="Cowan T.M."/>
            <person name="Smanski M.J."/>
            <person name="Chevrette M.G."/>
            <person name="De Carvalho L.P.S."/>
            <person name="Shen B."/>
        </authorList>
    </citation>
    <scope>NUCLEOTIDE SEQUENCE [LARGE SCALE GENOMIC DNA]</scope>
    <source>
        <strain evidence="7 8">NPDC004119</strain>
    </source>
</reference>
<proteinExistence type="inferred from homology"/>
<evidence type="ECO:0000256" key="3">
    <source>
        <dbReference type="ARBA" id="ARBA00012595"/>
    </source>
</evidence>
<comment type="caution">
    <text evidence="7">The sequence shown here is derived from an EMBL/GenBank/DDBJ whole genome shotgun (WGS) entry which is preliminary data.</text>
</comment>
<evidence type="ECO:0000256" key="4">
    <source>
        <dbReference type="ARBA" id="ARBA00022525"/>
    </source>
</evidence>
<dbReference type="EC" id="3.2.1.1" evidence="3"/>
<comment type="similarity">
    <text evidence="2">Belongs to the serine-aspartate repeat-containing protein (SDr) family.</text>
</comment>
<dbReference type="SUPFAM" id="SSF49452">
    <property type="entry name" value="Starch-binding domain-like"/>
    <property type="match status" value="1"/>
</dbReference>
<dbReference type="PANTHER" id="PTHR36108">
    <property type="entry name" value="COLOSSIN-B-RELATED"/>
    <property type="match status" value="1"/>
</dbReference>
<organism evidence="7 8">
    <name type="scientific">Nocardia aobensis</name>
    <dbReference type="NCBI Taxonomy" id="257277"/>
    <lineage>
        <taxon>Bacteria</taxon>
        <taxon>Bacillati</taxon>
        <taxon>Actinomycetota</taxon>
        <taxon>Actinomycetes</taxon>
        <taxon>Mycobacteriales</taxon>
        <taxon>Nocardiaceae</taxon>
        <taxon>Nocardia</taxon>
    </lineage>
</organism>
<evidence type="ECO:0000256" key="5">
    <source>
        <dbReference type="ARBA" id="ARBA00022729"/>
    </source>
</evidence>